<evidence type="ECO:0000256" key="5">
    <source>
        <dbReference type="ARBA" id="ARBA00022643"/>
    </source>
</evidence>
<dbReference type="InterPro" id="IPR039261">
    <property type="entry name" value="FNR_nucleotide-bd"/>
</dbReference>
<dbReference type="GO" id="GO:0004783">
    <property type="term" value="F:sulfite reductase (NADPH) activity"/>
    <property type="evidence" value="ECO:0007669"/>
    <property type="project" value="UniProtKB-EC"/>
</dbReference>
<dbReference type="GO" id="GO:0019344">
    <property type="term" value="P:cysteine biosynthetic process"/>
    <property type="evidence" value="ECO:0007669"/>
    <property type="project" value="UniProtKB-KW"/>
</dbReference>
<proteinExistence type="predicted"/>
<keyword evidence="8 13" id="KW-0560">Oxidoreductase</keyword>
<dbReference type="Pfam" id="PF00175">
    <property type="entry name" value="NAD_binding_1"/>
    <property type="match status" value="1"/>
</dbReference>
<dbReference type="CDD" id="cd06199">
    <property type="entry name" value="SiR"/>
    <property type="match status" value="1"/>
</dbReference>
<dbReference type="Gene3D" id="3.40.50.360">
    <property type="match status" value="1"/>
</dbReference>
<dbReference type="Pfam" id="PF00258">
    <property type="entry name" value="Flavodoxin_1"/>
    <property type="match status" value="1"/>
</dbReference>
<protein>
    <recommendedName>
        <fullName evidence="3">assimilatory sulfite reductase (NADPH)</fullName>
        <ecNumber evidence="3">1.8.1.2</ecNumber>
    </recommendedName>
</protein>
<comment type="cofactor">
    <cofactor evidence="2">
        <name>FAD</name>
        <dbReference type="ChEBI" id="CHEBI:57692"/>
    </cofactor>
</comment>
<evidence type="ECO:0000256" key="4">
    <source>
        <dbReference type="ARBA" id="ARBA00022630"/>
    </source>
</evidence>
<keyword evidence="5" id="KW-0288">FMN</keyword>
<dbReference type="InterPro" id="IPR001433">
    <property type="entry name" value="OxRdtase_FAD/NAD-bd"/>
</dbReference>
<evidence type="ECO:0000256" key="9">
    <source>
        <dbReference type="ARBA" id="ARBA00023192"/>
    </source>
</evidence>
<dbReference type="PROSITE" id="PS51384">
    <property type="entry name" value="FAD_FR"/>
    <property type="match status" value="1"/>
</dbReference>
<dbReference type="EMBL" id="JACHGY010000001">
    <property type="protein sequence ID" value="MBB6431249.1"/>
    <property type="molecule type" value="Genomic_DNA"/>
</dbReference>
<reference evidence="13 14" key="1">
    <citation type="submission" date="2020-08" db="EMBL/GenBank/DDBJ databases">
        <title>Genomic Encyclopedia of Type Strains, Phase IV (KMG-IV): sequencing the most valuable type-strain genomes for metagenomic binning, comparative biology and taxonomic classification.</title>
        <authorList>
            <person name="Goeker M."/>
        </authorList>
    </citation>
    <scope>NUCLEOTIDE SEQUENCE [LARGE SCALE GENOMIC DNA]</scope>
    <source>
        <strain evidence="13 14">DSM 103725</strain>
    </source>
</reference>
<dbReference type="GO" id="GO:0005829">
    <property type="term" value="C:cytosol"/>
    <property type="evidence" value="ECO:0007669"/>
    <property type="project" value="TreeGrafter"/>
</dbReference>
<dbReference type="Gene3D" id="3.40.50.80">
    <property type="entry name" value="Nucleotide-binding domain of ferredoxin-NADP reductase (FNR) module"/>
    <property type="match status" value="1"/>
</dbReference>
<dbReference type="InterPro" id="IPR017938">
    <property type="entry name" value="Riboflavin_synthase-like_b-brl"/>
</dbReference>
<comment type="catalytic activity">
    <reaction evidence="10">
        <text>hydrogen sulfide + 3 NADP(+) + 3 H2O = sulfite + 3 NADPH + 4 H(+)</text>
        <dbReference type="Rhea" id="RHEA:13801"/>
        <dbReference type="ChEBI" id="CHEBI:15377"/>
        <dbReference type="ChEBI" id="CHEBI:15378"/>
        <dbReference type="ChEBI" id="CHEBI:17359"/>
        <dbReference type="ChEBI" id="CHEBI:29919"/>
        <dbReference type="ChEBI" id="CHEBI:57783"/>
        <dbReference type="ChEBI" id="CHEBI:58349"/>
        <dbReference type="EC" id="1.8.1.2"/>
    </reaction>
</comment>
<evidence type="ECO:0000259" key="11">
    <source>
        <dbReference type="PROSITE" id="PS50902"/>
    </source>
</evidence>
<evidence type="ECO:0000256" key="6">
    <source>
        <dbReference type="ARBA" id="ARBA00022827"/>
    </source>
</evidence>
<evidence type="ECO:0000259" key="12">
    <source>
        <dbReference type="PROSITE" id="PS51384"/>
    </source>
</evidence>
<dbReference type="EC" id="1.8.1.2" evidence="3"/>
<evidence type="ECO:0000256" key="1">
    <source>
        <dbReference type="ARBA" id="ARBA00001917"/>
    </source>
</evidence>
<evidence type="ECO:0000256" key="10">
    <source>
        <dbReference type="ARBA" id="ARBA00052219"/>
    </source>
</evidence>
<sequence>MSTATPPQPITLPGEAPFNPEQQKFVEGFLSGLVSVKNAQAAAAQPDAPGAPMTILYGSQSGNSEALAKQLRKKARTQGFGPDVAALDSFDFDEIANIKHLLIICSTFGEGDPPDNAMKFTAKLMADDAPDLAHLEYSVCSMGDRSYTHFCKAGNDIDDRLSELGATRIADRVECDVAYEDDYAGWTESLFASQTLIDAAGDLPVGLEEDEDDGHAVGGWDKNNPYFAPVLHVENLNGEGSSKEVNHVEILLSGSGLEYEVGDALGLWPSNDPILVEEILALTGITGTNRILLKGETCPIRLALQAKLDVVTLTQSTLDALGIEGSVEDVKGLHLIDALRKWEPQVPAQGLADALRPLQPRLYSIASSPKAHPGEVHLTVGAVRYKLEGSDRKGVASTFLADRCGFGGRVGVYVHKAPHFHLTDNDTAPVIMCGPGTGIAPFRAFLEERQARKAAGAEVGESWLFFGDQHEATDFLYREQLAEMQADGTLSKLSLAWSRDGDEKVYVQDLMRKNAAEVFAWFENGGHFYICGDASRMAGDVDKALRDIIAEQGQFDEAGVQAYMDKLVDEHRYQRDVY</sequence>
<evidence type="ECO:0000256" key="7">
    <source>
        <dbReference type="ARBA" id="ARBA00022857"/>
    </source>
</evidence>
<dbReference type="InterPro" id="IPR017927">
    <property type="entry name" value="FAD-bd_FR_type"/>
</dbReference>
<dbReference type="Gene3D" id="2.40.30.10">
    <property type="entry name" value="Translation factors"/>
    <property type="match status" value="1"/>
</dbReference>
<keyword evidence="7" id="KW-0521">NADP</keyword>
<accession>A0A7X0LLT4</accession>
<evidence type="ECO:0000256" key="3">
    <source>
        <dbReference type="ARBA" id="ARBA00012604"/>
    </source>
</evidence>
<dbReference type="RefSeq" id="WP_184678733.1">
    <property type="nucleotide sequence ID" value="NZ_JACHGY010000001.1"/>
</dbReference>
<evidence type="ECO:0000256" key="8">
    <source>
        <dbReference type="ARBA" id="ARBA00023002"/>
    </source>
</evidence>
<evidence type="ECO:0000313" key="13">
    <source>
        <dbReference type="EMBL" id="MBB6431249.1"/>
    </source>
</evidence>
<dbReference type="GO" id="GO:0050660">
    <property type="term" value="F:flavin adenine dinucleotide binding"/>
    <property type="evidence" value="ECO:0007669"/>
    <property type="project" value="TreeGrafter"/>
</dbReference>
<dbReference type="InterPro" id="IPR001709">
    <property type="entry name" value="Flavoprot_Pyr_Nucl_cyt_Rdtase"/>
</dbReference>
<organism evidence="13 14">
    <name type="scientific">Algisphaera agarilytica</name>
    <dbReference type="NCBI Taxonomy" id="1385975"/>
    <lineage>
        <taxon>Bacteria</taxon>
        <taxon>Pseudomonadati</taxon>
        <taxon>Planctomycetota</taxon>
        <taxon>Phycisphaerae</taxon>
        <taxon>Phycisphaerales</taxon>
        <taxon>Phycisphaeraceae</taxon>
        <taxon>Algisphaera</taxon>
    </lineage>
</organism>
<dbReference type="Proteomes" id="UP000541810">
    <property type="component" value="Unassembled WGS sequence"/>
</dbReference>
<dbReference type="InterPro" id="IPR008254">
    <property type="entry name" value="Flavodoxin/NO_synth"/>
</dbReference>
<name>A0A7X0LLT4_9BACT</name>
<keyword evidence="14" id="KW-1185">Reference proteome</keyword>
<gene>
    <name evidence="13" type="ORF">HNQ40_003055</name>
</gene>
<dbReference type="InterPro" id="IPR003097">
    <property type="entry name" value="CysJ-like_FAD-binding"/>
</dbReference>
<dbReference type="PRINTS" id="PR00371">
    <property type="entry name" value="FPNCR"/>
</dbReference>
<dbReference type="InterPro" id="IPR029039">
    <property type="entry name" value="Flavoprotein-like_sf"/>
</dbReference>
<dbReference type="PROSITE" id="PS50902">
    <property type="entry name" value="FLAVODOXIN_LIKE"/>
    <property type="match status" value="1"/>
</dbReference>
<dbReference type="SUPFAM" id="SSF63380">
    <property type="entry name" value="Riboflavin synthase domain-like"/>
    <property type="match status" value="1"/>
</dbReference>
<dbReference type="Gene3D" id="1.20.990.10">
    <property type="entry name" value="NADPH-cytochrome p450 Reductase, Chain A, domain 3"/>
    <property type="match status" value="1"/>
</dbReference>
<keyword evidence="4" id="KW-0285">Flavoprotein</keyword>
<comment type="cofactor">
    <cofactor evidence="1">
        <name>FMN</name>
        <dbReference type="ChEBI" id="CHEBI:58210"/>
    </cofactor>
</comment>
<evidence type="ECO:0000313" key="14">
    <source>
        <dbReference type="Proteomes" id="UP000541810"/>
    </source>
</evidence>
<keyword evidence="9" id="KW-0028">Amino-acid biosynthesis</keyword>
<dbReference type="AlphaFoldDB" id="A0A7X0LLT4"/>
<dbReference type="Pfam" id="PF00667">
    <property type="entry name" value="FAD_binding_1"/>
    <property type="match status" value="2"/>
</dbReference>
<dbReference type="GO" id="GO:0010181">
    <property type="term" value="F:FMN binding"/>
    <property type="evidence" value="ECO:0007669"/>
    <property type="project" value="InterPro"/>
</dbReference>
<evidence type="ECO:0000256" key="2">
    <source>
        <dbReference type="ARBA" id="ARBA00001974"/>
    </source>
</evidence>
<keyword evidence="6" id="KW-0274">FAD</keyword>
<comment type="caution">
    <text evidence="13">The sequence shown here is derived from an EMBL/GenBank/DDBJ whole genome shotgun (WGS) entry which is preliminary data.</text>
</comment>
<feature type="domain" description="Flavodoxin-like" evidence="11">
    <location>
        <begin position="53"/>
        <end position="191"/>
    </location>
</feature>
<dbReference type="PANTHER" id="PTHR19384:SF128">
    <property type="entry name" value="NADPH OXIDOREDUCTASE A"/>
    <property type="match status" value="1"/>
</dbReference>
<dbReference type="SUPFAM" id="SSF52218">
    <property type="entry name" value="Flavoproteins"/>
    <property type="match status" value="1"/>
</dbReference>
<dbReference type="PANTHER" id="PTHR19384">
    <property type="entry name" value="NITRIC OXIDE SYNTHASE-RELATED"/>
    <property type="match status" value="1"/>
</dbReference>
<dbReference type="SUPFAM" id="SSF52343">
    <property type="entry name" value="Ferredoxin reductase-like, C-terminal NADP-linked domain"/>
    <property type="match status" value="1"/>
</dbReference>
<keyword evidence="9" id="KW-0198">Cysteine biosynthesis</keyword>
<dbReference type="PRINTS" id="PR00369">
    <property type="entry name" value="FLAVODOXIN"/>
</dbReference>
<dbReference type="InterPro" id="IPR023173">
    <property type="entry name" value="NADPH_Cyt_P450_Rdtase_alpha"/>
</dbReference>
<feature type="domain" description="FAD-binding FR-type" evidence="12">
    <location>
        <begin position="223"/>
        <end position="423"/>
    </location>
</feature>
<dbReference type="InterPro" id="IPR001094">
    <property type="entry name" value="Flavdoxin-like"/>
</dbReference>
<dbReference type="FunFam" id="3.40.50.80:FF:000001">
    <property type="entry name" value="NADPH--cytochrome P450 reductase 1"/>
    <property type="match status" value="1"/>
</dbReference>